<name>A0AA45KII7_9LACT</name>
<proteinExistence type="predicted"/>
<dbReference type="EMBL" id="CP070872">
    <property type="protein sequence ID" value="QSE76836.1"/>
    <property type="molecule type" value="Genomic_DNA"/>
</dbReference>
<organism evidence="1 2">
    <name type="scientific">Lactococcus taiwanensis</name>
    <dbReference type="NCBI Taxonomy" id="1151742"/>
    <lineage>
        <taxon>Bacteria</taxon>
        <taxon>Bacillati</taxon>
        <taxon>Bacillota</taxon>
        <taxon>Bacilli</taxon>
        <taxon>Lactobacillales</taxon>
        <taxon>Streptococcaceae</taxon>
        <taxon>Lactococcus</taxon>
    </lineage>
</organism>
<dbReference type="Proteomes" id="UP000663608">
    <property type="component" value="Chromosome"/>
</dbReference>
<keyword evidence="2" id="KW-1185">Reference proteome</keyword>
<protein>
    <submittedName>
        <fullName evidence="1">Uncharacterized protein</fullName>
    </submittedName>
</protein>
<sequence>MKAKLGNTEIDYWQISLTQPSKETWVLEAFQKKQLSWSGQFALTLKEKQQLQKQGMGKTGPAQQGEFAQEVESLEWTGLYISLNKMGNAYPESILLIVNQFRIPAFGHLGEYLVRTSTGALEVYSEKKFKRDLTKISK</sequence>
<gene>
    <name evidence="1" type="ORF">JW886_00660</name>
</gene>
<reference evidence="1 2" key="1">
    <citation type="submission" date="2021-02" db="EMBL/GenBank/DDBJ databases">
        <title>Complete genome sequence of Lactococcus lactis strain K_LL004.</title>
        <authorList>
            <person name="Kim H.B."/>
        </authorList>
    </citation>
    <scope>NUCLEOTIDE SEQUENCE [LARGE SCALE GENOMIC DNA]</scope>
    <source>
        <strain evidence="1 2">K_LL004</strain>
    </source>
</reference>
<evidence type="ECO:0000313" key="1">
    <source>
        <dbReference type="EMBL" id="QSE76836.1"/>
    </source>
</evidence>
<dbReference type="KEGG" id="lti:JW886_00660"/>
<dbReference type="RefSeq" id="WP_205872051.1">
    <property type="nucleotide sequence ID" value="NZ_CP070872.1"/>
</dbReference>
<evidence type="ECO:0000313" key="2">
    <source>
        <dbReference type="Proteomes" id="UP000663608"/>
    </source>
</evidence>
<dbReference type="AlphaFoldDB" id="A0AA45KII7"/>
<accession>A0AA45KII7</accession>